<evidence type="ECO:0000256" key="1">
    <source>
        <dbReference type="ARBA" id="ARBA00022741"/>
    </source>
</evidence>
<protein>
    <submittedName>
        <fullName evidence="9">ATP-dependent helicase/nuclease subunit A</fullName>
        <ecNumber evidence="9">3.1.-.-</ecNumber>
    </submittedName>
</protein>
<feature type="domain" description="UvrD-like helicase ATP-binding" evidence="8">
    <location>
        <begin position="205"/>
        <end position="494"/>
    </location>
</feature>
<dbReference type="GO" id="GO:0016787">
    <property type="term" value="F:hydrolase activity"/>
    <property type="evidence" value="ECO:0007669"/>
    <property type="project" value="UniProtKB-UniRule"/>
</dbReference>
<evidence type="ECO:0000256" key="5">
    <source>
        <dbReference type="ARBA" id="ARBA00022840"/>
    </source>
</evidence>
<dbReference type="InterPro" id="IPR014016">
    <property type="entry name" value="UvrD-like_ATP-bd"/>
</dbReference>
<keyword evidence="5 7" id="KW-0067">ATP-binding</keyword>
<evidence type="ECO:0000313" key="9">
    <source>
        <dbReference type="EMBL" id="CRY77502.1"/>
    </source>
</evidence>
<evidence type="ECO:0000256" key="3">
    <source>
        <dbReference type="ARBA" id="ARBA00022801"/>
    </source>
</evidence>
<sequence>MPDIHRERRVRWVEQQLAQLPGLDAKHRRFLSVPLMARGWHLFVSRSAPSSGHIAAFAVGRTGAYALVFTDDVPEHAALRSLRKRAEETFGGLLGGRAQFVPHTVEVVLLMPRAIRTEAHDLFVAADESTLHTVLTDGEQRLSANKVREVADALDRRLDWFDRICPDGAPTAVDVAADTLISARELAAEAREEALKRPFREWITFLDPDQLTLVDTNFTGPARISGPAGTGKTVVALHRMGKFARHNPGRLLFTSFVKTLPAYHGAAFSRLAPRAADRAQFTGLHAWTTAFLRRRGVGYNLDEAARDSARAKAWQGAREVLGRVEGTDFAYWTEEIDRVIKGRGIAKLTEYQSVRRTGREGIQLHGPRRKYVWEHWFTPYQEAMKAKGAHDFNDVIRLAVDELRARPLDDTEDYGLVVVDEVQDFTLMELRLVHQIAGGGRDAPLLLVGDGQQQVYAGGWRLSDAGIPISGRGRVLRTNYRNRHAVLQYTKRIEAGNVVDDLDGGPGVVLRDSETTLPGGTVVENQLRRRDVDAELVRALTESNRPLTDTAVIVGSLKDADHFKRILDRAGLSTLPLDKYDGTQVDPIKVGTVRRAKGIDFAAVYFITEAPADPGGLTPAARDRAELLARQRLVATSRARDHLWVAYVSG</sequence>
<dbReference type="GO" id="GO:0043138">
    <property type="term" value="F:3'-5' DNA helicase activity"/>
    <property type="evidence" value="ECO:0007669"/>
    <property type="project" value="TreeGrafter"/>
</dbReference>
<gene>
    <name evidence="9" type="primary">addA</name>
    <name evidence="9" type="ORF">ERS450000_02433</name>
</gene>
<dbReference type="GO" id="GO:0005829">
    <property type="term" value="C:cytosol"/>
    <property type="evidence" value="ECO:0007669"/>
    <property type="project" value="TreeGrafter"/>
</dbReference>
<keyword evidence="6" id="KW-0234">DNA repair</keyword>
<dbReference type="InterPro" id="IPR013986">
    <property type="entry name" value="DExx_box_DNA_helicase_dom_sf"/>
</dbReference>
<dbReference type="AlphaFoldDB" id="A0A0H5NQB7"/>
<dbReference type="Gene3D" id="1.10.10.160">
    <property type="match status" value="1"/>
</dbReference>
<evidence type="ECO:0000256" key="4">
    <source>
        <dbReference type="ARBA" id="ARBA00022806"/>
    </source>
</evidence>
<accession>A0A0H5NQB7</accession>
<proteinExistence type="predicted"/>
<dbReference type="PROSITE" id="PS51198">
    <property type="entry name" value="UVRD_HELICASE_ATP_BIND"/>
    <property type="match status" value="1"/>
</dbReference>
<dbReference type="InterPro" id="IPR027417">
    <property type="entry name" value="P-loop_NTPase"/>
</dbReference>
<keyword evidence="1 7" id="KW-0547">Nucleotide-binding</keyword>
<evidence type="ECO:0000259" key="8">
    <source>
        <dbReference type="PROSITE" id="PS51198"/>
    </source>
</evidence>
<evidence type="ECO:0000313" key="10">
    <source>
        <dbReference type="Proteomes" id="UP000057820"/>
    </source>
</evidence>
<dbReference type="Gene3D" id="3.40.50.300">
    <property type="entry name" value="P-loop containing nucleotide triphosphate hydrolases"/>
    <property type="match status" value="2"/>
</dbReference>
<dbReference type="GO" id="GO:0005524">
    <property type="term" value="F:ATP binding"/>
    <property type="evidence" value="ECO:0007669"/>
    <property type="project" value="UniProtKB-UniRule"/>
</dbReference>
<reference evidence="10" key="1">
    <citation type="submission" date="2015-03" db="EMBL/GenBank/DDBJ databases">
        <authorList>
            <consortium name="Pathogen Informatics"/>
        </authorList>
    </citation>
    <scope>NUCLEOTIDE SEQUENCE [LARGE SCALE GENOMIC DNA]</scope>
    <source>
        <strain evidence="10">NCTC11134</strain>
    </source>
</reference>
<dbReference type="GO" id="GO:0003677">
    <property type="term" value="F:DNA binding"/>
    <property type="evidence" value="ECO:0007669"/>
    <property type="project" value="InterPro"/>
</dbReference>
<name>A0A0H5NQB7_NOCFR</name>
<organism evidence="9 10">
    <name type="scientific">Nocardia farcinica</name>
    <dbReference type="NCBI Taxonomy" id="37329"/>
    <lineage>
        <taxon>Bacteria</taxon>
        <taxon>Bacillati</taxon>
        <taxon>Actinomycetota</taxon>
        <taxon>Actinomycetes</taxon>
        <taxon>Mycobacteriales</taxon>
        <taxon>Nocardiaceae</taxon>
        <taxon>Nocardia</taxon>
    </lineage>
</organism>
<dbReference type="Pfam" id="PF00580">
    <property type="entry name" value="UvrD-helicase"/>
    <property type="match status" value="1"/>
</dbReference>
<dbReference type="Proteomes" id="UP000057820">
    <property type="component" value="Chromosome 1"/>
</dbReference>
<dbReference type="SUPFAM" id="SSF52540">
    <property type="entry name" value="P-loop containing nucleoside triphosphate hydrolases"/>
    <property type="match status" value="1"/>
</dbReference>
<dbReference type="PANTHER" id="PTHR11070">
    <property type="entry name" value="UVRD / RECB / PCRA DNA HELICASE FAMILY MEMBER"/>
    <property type="match status" value="1"/>
</dbReference>
<dbReference type="PANTHER" id="PTHR11070:SF45">
    <property type="entry name" value="DNA 3'-5' HELICASE"/>
    <property type="match status" value="1"/>
</dbReference>
<dbReference type="GO" id="GO:0000725">
    <property type="term" value="P:recombinational repair"/>
    <property type="evidence" value="ECO:0007669"/>
    <property type="project" value="TreeGrafter"/>
</dbReference>
<dbReference type="EC" id="3.1.-.-" evidence="9"/>
<dbReference type="RefSeq" id="WP_076574028.1">
    <property type="nucleotide sequence ID" value="NZ_CP031418.1"/>
</dbReference>
<keyword evidence="3 7" id="KW-0378">Hydrolase</keyword>
<dbReference type="EMBL" id="LN868938">
    <property type="protein sequence ID" value="CRY77502.1"/>
    <property type="molecule type" value="Genomic_DNA"/>
</dbReference>
<evidence type="ECO:0000256" key="2">
    <source>
        <dbReference type="ARBA" id="ARBA00022763"/>
    </source>
</evidence>
<evidence type="ECO:0000256" key="6">
    <source>
        <dbReference type="ARBA" id="ARBA00023204"/>
    </source>
</evidence>
<dbReference type="InterPro" id="IPR000212">
    <property type="entry name" value="DNA_helicase_UvrD/REP"/>
</dbReference>
<evidence type="ECO:0000256" key="7">
    <source>
        <dbReference type="PROSITE-ProRule" id="PRU00560"/>
    </source>
</evidence>
<keyword evidence="4 7" id="KW-0347">Helicase</keyword>
<keyword evidence="2" id="KW-0227">DNA damage</keyword>
<feature type="binding site" evidence="7">
    <location>
        <begin position="226"/>
        <end position="233"/>
    </location>
    <ligand>
        <name>ATP</name>
        <dbReference type="ChEBI" id="CHEBI:30616"/>
    </ligand>
</feature>
<dbReference type="KEGG" id="nfr:ERS450000_02433"/>